<proteinExistence type="predicted"/>
<accession>A0A412WFS0</accession>
<evidence type="ECO:0000313" key="2">
    <source>
        <dbReference type="EMBL" id="RGV26062.1"/>
    </source>
</evidence>
<dbReference type="InterPro" id="IPR037066">
    <property type="entry name" value="Plug_dom_sf"/>
</dbReference>
<reference evidence="2 3" key="1">
    <citation type="submission" date="2018-08" db="EMBL/GenBank/DDBJ databases">
        <title>A genome reference for cultivated species of the human gut microbiota.</title>
        <authorList>
            <person name="Zou Y."/>
            <person name="Xue W."/>
            <person name="Luo G."/>
        </authorList>
    </citation>
    <scope>NUCLEOTIDE SEQUENCE [LARGE SCALE GENOMIC DNA]</scope>
    <source>
        <strain evidence="2 3">AF14-6AC</strain>
    </source>
</reference>
<feature type="domain" description="TonB-dependent receptor plug" evidence="1">
    <location>
        <begin position="3"/>
        <end position="108"/>
    </location>
</feature>
<dbReference type="InterPro" id="IPR023997">
    <property type="entry name" value="TonB-dep_OMP_SusC/RagA_CS"/>
</dbReference>
<dbReference type="Gene3D" id="2.170.130.10">
    <property type="entry name" value="TonB-dependent receptor, plug domain"/>
    <property type="match status" value="1"/>
</dbReference>
<comment type="caution">
    <text evidence="2">The sequence shown here is derived from an EMBL/GenBank/DDBJ whole genome shotgun (WGS) entry which is preliminary data.</text>
</comment>
<organism evidence="2 3">
    <name type="scientific">Odoribacter splanchnicus</name>
    <dbReference type="NCBI Taxonomy" id="28118"/>
    <lineage>
        <taxon>Bacteria</taxon>
        <taxon>Pseudomonadati</taxon>
        <taxon>Bacteroidota</taxon>
        <taxon>Bacteroidia</taxon>
        <taxon>Bacteroidales</taxon>
        <taxon>Odoribacteraceae</taxon>
        <taxon>Odoribacter</taxon>
    </lineage>
</organism>
<sequence>MKQVNPVNLLSALSILDPSFKMIENNLDGSNPNVIPDFQIRGTASMPSTNELTSSFVGSPNMSTFIMDGFEVTAEKVFDLDPMRIESMTILKDAAATAIYGSRASNGVVVINTKQPEAGKLRLLYNLDVSFNIPDLTDYDLLNATEKLQLGKAAGYFDPFGTIDQTEARERDYNYRLGLVQQGYNTYWLDKPLEVAIGHKHTLSVEGGEKAMRYSLDLTYENVPGVMKESGRQRMGMGTMLLYRFKNLTFRNNMTYDNVKSTNSPYGSFREYATLNPYYPYQDENGNYLKELEANSGILGRKSVINPLYNTTLNVIDETSYSEFANNFGIDWYINADLRLKGNFAIRHKKKRRYCIQTGGSYRFRQLFR</sequence>
<evidence type="ECO:0000259" key="1">
    <source>
        <dbReference type="Pfam" id="PF07715"/>
    </source>
</evidence>
<dbReference type="AlphaFoldDB" id="A0A412WFS0"/>
<protein>
    <recommendedName>
        <fullName evidence="1">TonB-dependent receptor plug domain-containing protein</fullName>
    </recommendedName>
</protein>
<evidence type="ECO:0000313" key="3">
    <source>
        <dbReference type="Proteomes" id="UP000283426"/>
    </source>
</evidence>
<gene>
    <name evidence="2" type="ORF">DWW24_10465</name>
</gene>
<dbReference type="NCBIfam" id="TIGR04057">
    <property type="entry name" value="SusC_RagA_signa"/>
    <property type="match status" value="1"/>
</dbReference>
<dbReference type="EMBL" id="QRYW01000020">
    <property type="protein sequence ID" value="RGV26062.1"/>
    <property type="molecule type" value="Genomic_DNA"/>
</dbReference>
<name>A0A412WFS0_9BACT</name>
<dbReference type="Proteomes" id="UP000283426">
    <property type="component" value="Unassembled WGS sequence"/>
</dbReference>
<dbReference type="SUPFAM" id="SSF56935">
    <property type="entry name" value="Porins"/>
    <property type="match status" value="1"/>
</dbReference>
<dbReference type="InterPro" id="IPR012910">
    <property type="entry name" value="Plug_dom"/>
</dbReference>
<dbReference type="Pfam" id="PF07715">
    <property type="entry name" value="Plug"/>
    <property type="match status" value="1"/>
</dbReference>